<dbReference type="EMBL" id="BSER01000007">
    <property type="protein sequence ID" value="GLJ95075.1"/>
    <property type="molecule type" value="Genomic_DNA"/>
</dbReference>
<evidence type="ECO:0000313" key="2">
    <source>
        <dbReference type="EMBL" id="GLJ95075.1"/>
    </source>
</evidence>
<reference evidence="2" key="1">
    <citation type="journal article" date="2014" name="Int. J. Syst. Evol. Microbiol.">
        <title>Complete genome sequence of Corynebacterium casei LMG S-19264T (=DSM 44701T), isolated from a smear-ripened cheese.</title>
        <authorList>
            <consortium name="US DOE Joint Genome Institute (JGI-PGF)"/>
            <person name="Walter F."/>
            <person name="Albersmeier A."/>
            <person name="Kalinowski J."/>
            <person name="Ruckert C."/>
        </authorList>
    </citation>
    <scope>NUCLEOTIDE SEQUENCE</scope>
    <source>
        <strain evidence="2">VKM Ac-1940</strain>
    </source>
</reference>
<evidence type="ECO:0000313" key="3">
    <source>
        <dbReference type="Proteomes" id="UP001142291"/>
    </source>
</evidence>
<keyword evidence="3" id="KW-1185">Reference proteome</keyword>
<organism evidence="2 3">
    <name type="scientific">Microbacterium dextranolyticum</name>
    <dbReference type="NCBI Taxonomy" id="36806"/>
    <lineage>
        <taxon>Bacteria</taxon>
        <taxon>Bacillati</taxon>
        <taxon>Actinomycetota</taxon>
        <taxon>Actinomycetes</taxon>
        <taxon>Micrococcales</taxon>
        <taxon>Microbacteriaceae</taxon>
        <taxon>Microbacterium</taxon>
    </lineage>
</organism>
<feature type="region of interest" description="Disordered" evidence="1">
    <location>
        <begin position="1"/>
        <end position="22"/>
    </location>
</feature>
<feature type="compositionally biased region" description="Gly residues" evidence="1">
    <location>
        <begin position="12"/>
        <end position="21"/>
    </location>
</feature>
<protein>
    <submittedName>
        <fullName evidence="2">Uncharacterized protein</fullName>
    </submittedName>
</protein>
<proteinExistence type="predicted"/>
<dbReference type="Proteomes" id="UP001142291">
    <property type="component" value="Unassembled WGS sequence"/>
</dbReference>
<comment type="caution">
    <text evidence="2">The sequence shown here is derived from an EMBL/GenBank/DDBJ whole genome shotgun (WGS) entry which is preliminary data.</text>
</comment>
<accession>A0A9W6HKR4</accession>
<gene>
    <name evidence="2" type="ORF">GCM10017591_11370</name>
</gene>
<name>A0A9W6HKR4_9MICO</name>
<sequence length="79" mass="8115">MVDMRKVLRGVNPGGAPGAGSSGVAEAAVLLRGSGRCARHPTSASWAEESGDSGVDALRVQKRRGDPAGMTVRYTFGNT</sequence>
<evidence type="ECO:0000256" key="1">
    <source>
        <dbReference type="SAM" id="MobiDB-lite"/>
    </source>
</evidence>
<dbReference type="AlphaFoldDB" id="A0A9W6HKR4"/>
<reference evidence="2" key="2">
    <citation type="submission" date="2023-01" db="EMBL/GenBank/DDBJ databases">
        <authorList>
            <person name="Sun Q."/>
            <person name="Evtushenko L."/>
        </authorList>
    </citation>
    <scope>NUCLEOTIDE SEQUENCE</scope>
    <source>
        <strain evidence="2">VKM Ac-1940</strain>
    </source>
</reference>